<feature type="region of interest" description="Disordered" evidence="1">
    <location>
        <begin position="1"/>
        <end position="25"/>
    </location>
</feature>
<accession>A0A814WA91</accession>
<dbReference type="Proteomes" id="UP000663854">
    <property type="component" value="Unassembled WGS sequence"/>
</dbReference>
<dbReference type="EMBL" id="CAJNOH010001284">
    <property type="protein sequence ID" value="CAF1199580.1"/>
    <property type="molecule type" value="Genomic_DNA"/>
</dbReference>
<comment type="caution">
    <text evidence="2">The sequence shown here is derived from an EMBL/GenBank/DDBJ whole genome shotgun (WGS) entry which is preliminary data.</text>
</comment>
<sequence length="155" mass="17830">ITVNDSLIKERTSHHQTTTSDESSKFRKLEFSMEDGLKWHEASAESLSSNQSLHITNFQLLTSSNSMNTKFFQQFSTYDKHDEKCLNQPNQEHCSTLDMKSSDKDTIINEHSLQILPDIQLPLDEKDLPIIQTKSQENETVDQPSIDNELFIINT</sequence>
<organism evidence="2 3">
    <name type="scientific">Rotaria sordida</name>
    <dbReference type="NCBI Taxonomy" id="392033"/>
    <lineage>
        <taxon>Eukaryota</taxon>
        <taxon>Metazoa</taxon>
        <taxon>Spiralia</taxon>
        <taxon>Gnathifera</taxon>
        <taxon>Rotifera</taxon>
        <taxon>Eurotatoria</taxon>
        <taxon>Bdelloidea</taxon>
        <taxon>Philodinida</taxon>
        <taxon>Philodinidae</taxon>
        <taxon>Rotaria</taxon>
    </lineage>
</organism>
<evidence type="ECO:0000313" key="3">
    <source>
        <dbReference type="Proteomes" id="UP000663854"/>
    </source>
</evidence>
<gene>
    <name evidence="2" type="ORF">PYM288_LOCUS24801</name>
</gene>
<evidence type="ECO:0000256" key="1">
    <source>
        <dbReference type="SAM" id="MobiDB-lite"/>
    </source>
</evidence>
<dbReference type="AlphaFoldDB" id="A0A814WA91"/>
<name>A0A814WA91_9BILA</name>
<protein>
    <submittedName>
        <fullName evidence="2">Uncharacterized protein</fullName>
    </submittedName>
</protein>
<feature type="non-terminal residue" evidence="2">
    <location>
        <position position="1"/>
    </location>
</feature>
<reference evidence="2" key="1">
    <citation type="submission" date="2021-02" db="EMBL/GenBank/DDBJ databases">
        <authorList>
            <person name="Nowell W R."/>
        </authorList>
    </citation>
    <scope>NUCLEOTIDE SEQUENCE</scope>
</reference>
<proteinExistence type="predicted"/>
<evidence type="ECO:0000313" key="2">
    <source>
        <dbReference type="EMBL" id="CAF1199580.1"/>
    </source>
</evidence>